<evidence type="ECO:0000313" key="2">
    <source>
        <dbReference type="EMBL" id="EAT78561.1"/>
    </source>
</evidence>
<evidence type="ECO:0000256" key="1">
    <source>
        <dbReference type="SAM" id="MobiDB-lite"/>
    </source>
</evidence>
<evidence type="ECO:0000313" key="3">
    <source>
        <dbReference type="Proteomes" id="UP000001055"/>
    </source>
</evidence>
<dbReference type="RefSeq" id="XP_001804136.1">
    <property type="nucleotide sequence ID" value="XM_001804084.1"/>
</dbReference>
<dbReference type="VEuPathDB" id="FungiDB:JI435_139380"/>
<dbReference type="KEGG" id="pno:SNOG_13936"/>
<name>Q0U2Q9_PHANO</name>
<dbReference type="HOGENOM" id="CLU_2414039_0_0_1"/>
<dbReference type="AlphaFoldDB" id="Q0U2Q9"/>
<sequence length="92" mass="9921">MSYTTRPDGKRRKIRKGCRHKKSACVSQEFPENGSGLQEVRQVSNDGAPLSSCSDMKSDAGLPTPASHDFATSLTASSNNKVRSLIPQDLAI</sequence>
<dbReference type="GeneID" id="5981059"/>
<dbReference type="EMBL" id="CH445353">
    <property type="protein sequence ID" value="EAT78561.1"/>
    <property type="molecule type" value="Genomic_DNA"/>
</dbReference>
<dbReference type="InParanoid" id="Q0U2Q9"/>
<organism evidence="2 3">
    <name type="scientific">Phaeosphaeria nodorum (strain SN15 / ATCC MYA-4574 / FGSC 10173)</name>
    <name type="common">Glume blotch fungus</name>
    <name type="synonym">Parastagonospora nodorum</name>
    <dbReference type="NCBI Taxonomy" id="321614"/>
    <lineage>
        <taxon>Eukaryota</taxon>
        <taxon>Fungi</taxon>
        <taxon>Dikarya</taxon>
        <taxon>Ascomycota</taxon>
        <taxon>Pezizomycotina</taxon>
        <taxon>Dothideomycetes</taxon>
        <taxon>Pleosporomycetidae</taxon>
        <taxon>Pleosporales</taxon>
        <taxon>Pleosporineae</taxon>
        <taxon>Phaeosphaeriaceae</taxon>
        <taxon>Parastagonospora</taxon>
    </lineage>
</organism>
<accession>Q0U2Q9</accession>
<reference evidence="3" key="1">
    <citation type="journal article" date="2007" name="Plant Cell">
        <title>Dothideomycete-plant interactions illuminated by genome sequencing and EST analysis of the wheat pathogen Stagonospora nodorum.</title>
        <authorList>
            <person name="Hane J.K."/>
            <person name="Lowe R.G."/>
            <person name="Solomon P.S."/>
            <person name="Tan K.C."/>
            <person name="Schoch C.L."/>
            <person name="Spatafora J.W."/>
            <person name="Crous P.W."/>
            <person name="Kodira C."/>
            <person name="Birren B.W."/>
            <person name="Galagan J.E."/>
            <person name="Torriani S.F."/>
            <person name="McDonald B.A."/>
            <person name="Oliver R.P."/>
        </authorList>
    </citation>
    <scope>NUCLEOTIDE SEQUENCE [LARGE SCALE GENOMIC DNA]</scope>
    <source>
        <strain evidence="3">SN15 / ATCC MYA-4574 / FGSC 10173</strain>
    </source>
</reference>
<feature type="compositionally biased region" description="Polar residues" evidence="1">
    <location>
        <begin position="41"/>
        <end position="55"/>
    </location>
</feature>
<protein>
    <submittedName>
        <fullName evidence="2">Uncharacterized protein</fullName>
    </submittedName>
</protein>
<proteinExistence type="predicted"/>
<feature type="region of interest" description="Disordered" evidence="1">
    <location>
        <begin position="1"/>
        <end position="64"/>
    </location>
</feature>
<gene>
    <name evidence="2" type="ORF">SNOG_13936</name>
</gene>
<dbReference type="Proteomes" id="UP000001055">
    <property type="component" value="Unassembled WGS sequence"/>
</dbReference>
<feature type="compositionally biased region" description="Basic residues" evidence="1">
    <location>
        <begin position="9"/>
        <end position="23"/>
    </location>
</feature>